<evidence type="ECO:0000256" key="2">
    <source>
        <dbReference type="SAM" id="Phobius"/>
    </source>
</evidence>
<gene>
    <name evidence="3" type="ORF">DEA8626_03343</name>
</gene>
<keyword evidence="2" id="KW-1133">Transmembrane helix</keyword>
<keyword evidence="2" id="KW-0812">Transmembrane</keyword>
<feature type="region of interest" description="Disordered" evidence="1">
    <location>
        <begin position="113"/>
        <end position="132"/>
    </location>
</feature>
<dbReference type="RefSeq" id="WP_108854315.1">
    <property type="nucleotide sequence ID" value="NZ_OMOQ01000003.1"/>
</dbReference>
<reference evidence="3 4" key="1">
    <citation type="submission" date="2018-03" db="EMBL/GenBank/DDBJ databases">
        <authorList>
            <person name="Keele B.F."/>
        </authorList>
    </citation>
    <scope>NUCLEOTIDE SEQUENCE [LARGE SCALE GENOMIC DNA]</scope>
    <source>
        <strain evidence="3 4">CECT 8626</strain>
    </source>
</reference>
<keyword evidence="2" id="KW-0472">Membrane</keyword>
<evidence type="ECO:0000313" key="4">
    <source>
        <dbReference type="Proteomes" id="UP000244924"/>
    </source>
</evidence>
<dbReference type="Proteomes" id="UP000244924">
    <property type="component" value="Unassembled WGS sequence"/>
</dbReference>
<dbReference type="EMBL" id="OMOQ01000003">
    <property type="protein sequence ID" value="SPH24293.1"/>
    <property type="molecule type" value="Genomic_DNA"/>
</dbReference>
<organism evidence="3 4">
    <name type="scientific">Albidovulum aquaemixtae</name>
    <dbReference type="NCBI Taxonomy" id="1542388"/>
    <lineage>
        <taxon>Bacteria</taxon>
        <taxon>Pseudomonadati</taxon>
        <taxon>Pseudomonadota</taxon>
        <taxon>Alphaproteobacteria</taxon>
        <taxon>Rhodobacterales</taxon>
        <taxon>Paracoccaceae</taxon>
        <taxon>Albidovulum</taxon>
    </lineage>
</organism>
<sequence length="260" mass="27141">MGHKVEITPLVRALSCDGSGKARLLFTITNTLTEPVEVRLSVTGEGDVAPGWFTVEDGPLRQLGPRATARIVVAAEVPAGISAGARKLRLITHAAGDEHPAASPSVTLDVVPRAPAPTEAGGGAGADPGKRPGRGFRFPWQAIAWPFRALFGFGARWLLGTQPGGPSGAVIVNRRIVWKALIVLVAVYALSTLSGAALGGIGTNPECDPVPKDEAGQKACLSSYALYRMLFSEGKERDGYKGPTCLCVLPEGLEGLLRDG</sequence>
<keyword evidence="4" id="KW-1185">Reference proteome</keyword>
<feature type="transmembrane region" description="Helical" evidence="2">
    <location>
        <begin position="181"/>
        <end position="202"/>
    </location>
</feature>
<proteinExistence type="predicted"/>
<dbReference type="AlphaFoldDB" id="A0A2R8BLQ4"/>
<protein>
    <submittedName>
        <fullName evidence="3">Uncharacterized protein</fullName>
    </submittedName>
</protein>
<evidence type="ECO:0000256" key="1">
    <source>
        <dbReference type="SAM" id="MobiDB-lite"/>
    </source>
</evidence>
<name>A0A2R8BLQ4_9RHOB</name>
<evidence type="ECO:0000313" key="3">
    <source>
        <dbReference type="EMBL" id="SPH24293.1"/>
    </source>
</evidence>
<accession>A0A2R8BLQ4</accession>